<dbReference type="AlphaFoldDB" id="A0A4R5NSF7"/>
<feature type="transmembrane region" description="Helical" evidence="6">
    <location>
        <begin position="106"/>
        <end position="127"/>
    </location>
</feature>
<keyword evidence="5 6" id="KW-0472">Membrane</keyword>
<dbReference type="PROSITE" id="PS50850">
    <property type="entry name" value="MFS"/>
    <property type="match status" value="1"/>
</dbReference>
<dbReference type="InterPro" id="IPR020846">
    <property type="entry name" value="MFS_dom"/>
</dbReference>
<evidence type="ECO:0000256" key="3">
    <source>
        <dbReference type="ARBA" id="ARBA00022692"/>
    </source>
</evidence>
<dbReference type="GO" id="GO:0022857">
    <property type="term" value="F:transmembrane transporter activity"/>
    <property type="evidence" value="ECO:0007669"/>
    <property type="project" value="InterPro"/>
</dbReference>
<organism evidence="8 9">
    <name type="scientific">Lentilactobacillus buchneri DSM 20057</name>
    <dbReference type="NCBI Taxonomy" id="1423728"/>
    <lineage>
        <taxon>Bacteria</taxon>
        <taxon>Bacillati</taxon>
        <taxon>Bacillota</taxon>
        <taxon>Bacilli</taxon>
        <taxon>Lactobacillales</taxon>
        <taxon>Lactobacillaceae</taxon>
        <taxon>Lentilactobacillus</taxon>
    </lineage>
</organism>
<dbReference type="EMBL" id="PUFP01000025">
    <property type="protein sequence ID" value="TDG79579.1"/>
    <property type="molecule type" value="Genomic_DNA"/>
</dbReference>
<feature type="transmembrane region" description="Helical" evidence="6">
    <location>
        <begin position="139"/>
        <end position="165"/>
    </location>
</feature>
<sequence length="410" mass="44315">MADSKVQPRMGNTGFIIFLALLSAFVPLSTDLYLPALPEMTKFFAVPEIVMNLTLILFFVFYSIATLFWGPLSDRYGRRPILLVGLTLYMLASILCGIATNAYEIIFFRILQAIGGGVATTVATAVIKDVFVGRKQETTLAIVQSMVVISPAVAPVIGSLLLTFISWRGIFFAQALLGLSVIYGSIIFKETHASERGTTSVMKSFGRLGALLINPGFTALLVTFSLMSIVSLSYISSSSYIFQNTFHLSSRMFSLFFSFNAIGMLLGPLVYIPLSKYIDRFTIVYTAFGFTIVAGILVMVFGRMSPIAFALTQFPATLASSAVRPPGTYLVLKQEENDNGSASALYSAGGTIFGSVGMVIVSLAESTPVAAIAWINIVMGGNLRFAAVAVDDLFEKEDCGLRFIHACCVT</sequence>
<dbReference type="PANTHER" id="PTHR23502:SF132">
    <property type="entry name" value="POLYAMINE TRANSPORTER 2-RELATED"/>
    <property type="match status" value="1"/>
</dbReference>
<dbReference type="InterPro" id="IPR036259">
    <property type="entry name" value="MFS_trans_sf"/>
</dbReference>
<reference evidence="8 9" key="1">
    <citation type="journal article" date="2019" name="Appl. Microbiol. Biotechnol.">
        <title>Uncovering carbohydrate metabolism through a genotype-phenotype association study of 56 lactic acid bacteria genomes.</title>
        <authorList>
            <person name="Buron-Moles G."/>
            <person name="Chailyan A."/>
            <person name="Dolejs I."/>
            <person name="Forster J."/>
            <person name="Miks M.H."/>
        </authorList>
    </citation>
    <scope>NUCLEOTIDE SEQUENCE [LARGE SCALE GENOMIC DNA]</scope>
    <source>
        <strain evidence="8 9">ATCC 4005</strain>
    </source>
</reference>
<keyword evidence="2" id="KW-0813">Transport</keyword>
<feature type="transmembrane region" description="Helical" evidence="6">
    <location>
        <begin position="49"/>
        <end position="69"/>
    </location>
</feature>
<dbReference type="GO" id="GO:0005886">
    <property type="term" value="C:plasma membrane"/>
    <property type="evidence" value="ECO:0007669"/>
    <property type="project" value="UniProtKB-SubCell"/>
</dbReference>
<protein>
    <recommendedName>
        <fullName evidence="7">Major facilitator superfamily (MFS) profile domain-containing protein</fullName>
    </recommendedName>
</protein>
<evidence type="ECO:0000256" key="1">
    <source>
        <dbReference type="ARBA" id="ARBA00004651"/>
    </source>
</evidence>
<comment type="caution">
    <text evidence="8">The sequence shown here is derived from an EMBL/GenBank/DDBJ whole genome shotgun (WGS) entry which is preliminary data.</text>
</comment>
<evidence type="ECO:0000256" key="4">
    <source>
        <dbReference type="ARBA" id="ARBA00022989"/>
    </source>
</evidence>
<dbReference type="RefSeq" id="WP_013729078.1">
    <property type="nucleotide sequence ID" value="NZ_AZDM01000011.1"/>
</dbReference>
<evidence type="ECO:0000256" key="5">
    <source>
        <dbReference type="ARBA" id="ARBA00023136"/>
    </source>
</evidence>
<feature type="domain" description="Major facilitator superfamily (MFS) profile" evidence="7">
    <location>
        <begin position="15"/>
        <end position="398"/>
    </location>
</feature>
<evidence type="ECO:0000256" key="2">
    <source>
        <dbReference type="ARBA" id="ARBA00022448"/>
    </source>
</evidence>
<feature type="transmembrane region" description="Helical" evidence="6">
    <location>
        <begin position="255"/>
        <end position="274"/>
    </location>
</feature>
<feature type="transmembrane region" description="Helical" evidence="6">
    <location>
        <begin position="208"/>
        <end position="235"/>
    </location>
</feature>
<dbReference type="Pfam" id="PF07690">
    <property type="entry name" value="MFS_1"/>
    <property type="match status" value="1"/>
</dbReference>
<evidence type="ECO:0000259" key="7">
    <source>
        <dbReference type="PROSITE" id="PS50850"/>
    </source>
</evidence>
<dbReference type="PANTHER" id="PTHR23502">
    <property type="entry name" value="MAJOR FACILITATOR SUPERFAMILY"/>
    <property type="match status" value="1"/>
</dbReference>
<feature type="transmembrane region" description="Helical" evidence="6">
    <location>
        <begin position="12"/>
        <end position="29"/>
    </location>
</feature>
<keyword evidence="3 6" id="KW-0812">Transmembrane</keyword>
<feature type="transmembrane region" description="Helical" evidence="6">
    <location>
        <begin position="281"/>
        <end position="301"/>
    </location>
</feature>
<dbReference type="SUPFAM" id="SSF103473">
    <property type="entry name" value="MFS general substrate transporter"/>
    <property type="match status" value="1"/>
</dbReference>
<accession>A0A4R5NSF7</accession>
<feature type="transmembrane region" description="Helical" evidence="6">
    <location>
        <begin position="171"/>
        <end position="188"/>
    </location>
</feature>
<evidence type="ECO:0000256" key="6">
    <source>
        <dbReference type="SAM" id="Phobius"/>
    </source>
</evidence>
<name>A0A4R5NSF7_LENBU</name>
<comment type="subcellular location">
    <subcellularLocation>
        <location evidence="1">Cell membrane</location>
        <topology evidence="1">Multi-pass membrane protein</topology>
    </subcellularLocation>
</comment>
<evidence type="ECO:0000313" key="8">
    <source>
        <dbReference type="EMBL" id="TDG79579.1"/>
    </source>
</evidence>
<dbReference type="Gene3D" id="1.20.1720.10">
    <property type="entry name" value="Multidrug resistance protein D"/>
    <property type="match status" value="1"/>
</dbReference>
<evidence type="ECO:0000313" key="9">
    <source>
        <dbReference type="Proteomes" id="UP000295181"/>
    </source>
</evidence>
<dbReference type="GeneID" id="72461110"/>
<proteinExistence type="predicted"/>
<feature type="transmembrane region" description="Helical" evidence="6">
    <location>
        <begin position="81"/>
        <end position="100"/>
    </location>
</feature>
<dbReference type="Proteomes" id="UP000295181">
    <property type="component" value="Unassembled WGS sequence"/>
</dbReference>
<dbReference type="InterPro" id="IPR011701">
    <property type="entry name" value="MFS"/>
</dbReference>
<gene>
    <name evidence="8" type="ORF">C5L32_002039</name>
</gene>
<keyword evidence="4 6" id="KW-1133">Transmembrane helix</keyword>